<feature type="compositionally biased region" description="Low complexity" evidence="7">
    <location>
        <begin position="1210"/>
        <end position="1234"/>
    </location>
</feature>
<dbReference type="PANTHER" id="PTHR14898">
    <property type="entry name" value="ENHANCER OF POLYCOMB"/>
    <property type="match status" value="1"/>
</dbReference>
<dbReference type="InterPro" id="IPR024943">
    <property type="entry name" value="Enhancer_polycomb"/>
</dbReference>
<evidence type="ECO:0000313" key="9">
    <source>
        <dbReference type="EMBL" id="LAC21742.1"/>
    </source>
</evidence>
<feature type="compositionally biased region" description="Low complexity" evidence="7">
    <location>
        <begin position="554"/>
        <end position="564"/>
    </location>
</feature>
<keyword evidence="5 6" id="KW-0539">Nucleus</keyword>
<comment type="subcellular location">
    <subcellularLocation>
        <location evidence="1 6">Nucleus</location>
    </subcellularLocation>
</comment>
<keyword evidence="3 6" id="KW-0805">Transcription regulation</keyword>
<evidence type="ECO:0000256" key="3">
    <source>
        <dbReference type="ARBA" id="ARBA00023015"/>
    </source>
</evidence>
<feature type="region of interest" description="Disordered" evidence="7">
    <location>
        <begin position="340"/>
        <end position="400"/>
    </location>
</feature>
<accession>A0A6A7FUI1</accession>
<sequence length="1417" mass="151175">MSKFRARQLDATKPIPIYLQEDISDYSDLNNASNRTVPQMPTGMEKEEETEHHLQQAIFHHRVIPVPEVYPVDHNENEKIYPTNYKQPRQLIHIHPFSAEQDIPDYDLDSDDEDWLSQQAAKGELLPLHPPQFEEMMDRLEKSSGLKAVTLQEAKVLLKDDDDLITAVYDYWLNKRLKLQHALIPQVQQQKVKSEKGVGSAPSDPYIAFRKRTEKMQTRKNRKNDESSYEKMLKLRRDLSKSSNMLQMVGRREKTKRELLHLEIEIYEKRFELQDWGGVILLDVETSRAQIRSAFTPLVSNHMYGSSAATAGGGNATAAATGATAVAGAAVAGGWLKMPAGHHLHPSSPHTHSHAAHRDKVSRKREKSKRERKYRKLKHRSSGQSAAQQQQQQHLAYNHPPDPYLLASAYPTICVGGVAEEDDQSASAVGAAAAGASPSDDDSHVDGMFTFVRRHHCQYYAPHEDGVWAASHEGGGGLNSQYSLMSLPDHFRPQQPSFPQQCPHSNTNASFVNTSSLPHSSSLNVPTQTLNHNNTNIPSSLISPQSSTHTPAFSSIPQSSSSPQTIDQHSSTVTIIPSILQTSSHITVPSISQSLVHTSSSTLIKASSQNYPHSSDHPQYKHSSTELPHYTYTPEQPPPAPPDGCKLENHPFNSFAAEASFAAAAASPPRRHVTLARRRIGRGGRMWVDRIGVSPPSASLEEQQHHNGLTSHTAELLNRLHAPQAACSSTSGTNFLSSLPTFVAPPSSSPDGGLSDGGDTDMEVDVENVVVTSCREGGSPRRGSYSTATATSSARIMSPPPLSLLLTAEMLDGVYEGAATDVEISLAFASNSQLDVKLEECPVDYGKDEFDSTDGLDSASAPFLRSSSDNCTSRADVLLSSKGFHQSSSSFNSLHVIDNTPGAFMDNSDNAESPFSLPASSSGQNSAHRTSPVRHSVKRRRSINSKSNARQTTSSSSRSHHHHQLQHSSQFSLQPNSKFVVNDNTCSSSMAGFQFTSISPICSYTINSSSCDGDLASLAQPSFLSAPSSSSSSASSSIPVTSSTLLSSSSLSLLNTCSTRQNTLSNQSSSFVITNSSCLTSVVSSPSTASEQQMTSVSRTANTTATIVTSAAAAAINVTSVTAAAGGSGSVVGGGADSCAKILLTTSSSSQAAAVTRVSWTTSSSSSGDSVLAVNNNSNAGATVLTSRSKHHGNSSSVPSNTSVETTSFSSPSTGDSLLTTTTTTSDNDNGSSGSGTCIVNSVDSSNKLTSISSSPVSTSLLQSQSSVTSNNQQRPANSSNYSSSSTLNNNSSNAHEVVYLNARSNNNGNSVLSTSNSPSLRSHHRVLTARTQSNVSSNVPNNSLKSPNSGGGVAGAGGDVSSNNTSSNTNNANLTNGPSRNNVILSKTAANNTTTSSSTTPTVKCAKLDQYLFRDS</sequence>
<feature type="compositionally biased region" description="Basic residues" evidence="7">
    <location>
        <begin position="340"/>
        <end position="381"/>
    </location>
</feature>
<feature type="compositionally biased region" description="Low complexity" evidence="7">
    <location>
        <begin position="1334"/>
        <end position="1349"/>
    </location>
</feature>
<keyword evidence="4 6" id="KW-0804">Transcription</keyword>
<feature type="compositionally biased region" description="Low complexity" evidence="7">
    <location>
        <begin position="1278"/>
        <end position="1291"/>
    </location>
</feature>
<name>A0A6A7FUI1_9CRUS</name>
<feature type="compositionally biased region" description="Polar residues" evidence="7">
    <location>
        <begin position="1306"/>
        <end position="1321"/>
    </location>
</feature>
<dbReference type="EMBL" id="IACT01002465">
    <property type="protein sequence ID" value="LAC21742.1"/>
    <property type="molecule type" value="mRNA"/>
</dbReference>
<dbReference type="GO" id="GO:0035267">
    <property type="term" value="C:NuA4 histone acetyltransferase complex"/>
    <property type="evidence" value="ECO:0007669"/>
    <property type="project" value="InterPro"/>
</dbReference>
<evidence type="ECO:0000256" key="6">
    <source>
        <dbReference type="RuleBase" id="RU361124"/>
    </source>
</evidence>
<reference evidence="9" key="1">
    <citation type="submission" date="2017-11" db="EMBL/GenBank/DDBJ databases">
        <title>The sensing device of the deep-sea amphipod.</title>
        <authorList>
            <person name="Kobayashi H."/>
            <person name="Nagahama T."/>
            <person name="Arai W."/>
            <person name="Sasagawa Y."/>
            <person name="Umeda M."/>
            <person name="Hayashi T."/>
            <person name="Nikaido I."/>
            <person name="Watanabe H."/>
            <person name="Oguri K."/>
            <person name="Kitazato H."/>
            <person name="Fujioka K."/>
            <person name="Kido Y."/>
            <person name="Takami H."/>
        </authorList>
    </citation>
    <scope>NUCLEOTIDE SEQUENCE</scope>
    <source>
        <tissue evidence="9">Whole body</tissue>
    </source>
</reference>
<feature type="compositionally biased region" description="Gly residues" evidence="7">
    <location>
        <begin position="1350"/>
        <end position="1359"/>
    </location>
</feature>
<feature type="region of interest" description="Disordered" evidence="7">
    <location>
        <begin position="487"/>
        <end position="570"/>
    </location>
</feature>
<feature type="compositionally biased region" description="Basic residues" evidence="7">
    <location>
        <begin position="931"/>
        <end position="943"/>
    </location>
</feature>
<dbReference type="Pfam" id="PF10513">
    <property type="entry name" value="EPL1"/>
    <property type="match status" value="1"/>
</dbReference>
<proteinExistence type="evidence at transcript level"/>
<dbReference type="InterPro" id="IPR019542">
    <property type="entry name" value="Enhancer_polycomb-like_N"/>
</dbReference>
<protein>
    <recommendedName>
        <fullName evidence="6">Enhancer of polycomb-like protein</fullName>
    </recommendedName>
</protein>
<feature type="region of interest" description="Disordered" evidence="7">
    <location>
        <begin position="1306"/>
        <end position="1325"/>
    </location>
</feature>
<organism evidence="9">
    <name type="scientific">Hirondellea gigas</name>
    <dbReference type="NCBI Taxonomy" id="1518452"/>
    <lineage>
        <taxon>Eukaryota</taxon>
        <taxon>Metazoa</taxon>
        <taxon>Ecdysozoa</taxon>
        <taxon>Arthropoda</taxon>
        <taxon>Crustacea</taxon>
        <taxon>Multicrustacea</taxon>
        <taxon>Malacostraca</taxon>
        <taxon>Eumalacostraca</taxon>
        <taxon>Peracarida</taxon>
        <taxon>Amphipoda</taxon>
        <taxon>Amphilochidea</taxon>
        <taxon>Lysianassida</taxon>
        <taxon>Lysianassidira</taxon>
        <taxon>Lysianassoidea</taxon>
        <taxon>Lysianassidae</taxon>
        <taxon>Hirondellea</taxon>
    </lineage>
</organism>
<feature type="region of interest" description="Disordered" evidence="7">
    <location>
        <begin position="1249"/>
        <end position="1291"/>
    </location>
</feature>
<feature type="compositionally biased region" description="Polar residues" evidence="7">
    <location>
        <begin position="1194"/>
        <end position="1209"/>
    </location>
</feature>
<feature type="region of interest" description="Disordered" evidence="7">
    <location>
        <begin position="1186"/>
        <end position="1234"/>
    </location>
</feature>
<feature type="domain" description="Enhancer of polycomb-like N-terminal" evidence="8">
    <location>
        <begin position="5"/>
        <end position="142"/>
    </location>
</feature>
<evidence type="ECO:0000256" key="1">
    <source>
        <dbReference type="ARBA" id="ARBA00004123"/>
    </source>
</evidence>
<feature type="compositionally biased region" description="Low complexity" evidence="7">
    <location>
        <begin position="1360"/>
        <end position="1377"/>
    </location>
</feature>
<feature type="compositionally biased region" description="Polar residues" evidence="7">
    <location>
        <begin position="494"/>
        <end position="553"/>
    </location>
</feature>
<evidence type="ECO:0000256" key="2">
    <source>
        <dbReference type="ARBA" id="ARBA00008035"/>
    </source>
</evidence>
<feature type="region of interest" description="Disordered" evidence="7">
    <location>
        <begin position="1331"/>
        <end position="1383"/>
    </location>
</feature>
<evidence type="ECO:0000256" key="7">
    <source>
        <dbReference type="SAM" id="MobiDB-lite"/>
    </source>
</evidence>
<dbReference type="GO" id="GO:0006357">
    <property type="term" value="P:regulation of transcription by RNA polymerase II"/>
    <property type="evidence" value="ECO:0007669"/>
    <property type="project" value="InterPro"/>
</dbReference>
<feature type="compositionally biased region" description="Polar residues" evidence="7">
    <location>
        <begin position="907"/>
        <end position="929"/>
    </location>
</feature>
<evidence type="ECO:0000256" key="5">
    <source>
        <dbReference type="ARBA" id="ARBA00023242"/>
    </source>
</evidence>
<dbReference type="GO" id="GO:0005634">
    <property type="term" value="C:nucleus"/>
    <property type="evidence" value="ECO:0007669"/>
    <property type="project" value="UniProtKB-SubCell"/>
</dbReference>
<evidence type="ECO:0000259" key="8">
    <source>
        <dbReference type="Pfam" id="PF10513"/>
    </source>
</evidence>
<feature type="compositionally biased region" description="Low complexity" evidence="7">
    <location>
        <begin position="1249"/>
        <end position="1270"/>
    </location>
</feature>
<feature type="compositionally biased region" description="Low complexity" evidence="7">
    <location>
        <begin position="382"/>
        <end position="393"/>
    </location>
</feature>
<evidence type="ECO:0000256" key="4">
    <source>
        <dbReference type="ARBA" id="ARBA00023163"/>
    </source>
</evidence>
<feature type="region of interest" description="Disordered" evidence="7">
    <location>
        <begin position="905"/>
        <end position="972"/>
    </location>
</feature>
<comment type="similarity">
    <text evidence="2 6">Belongs to the enhancer of polycomb family.</text>
</comment>
<feature type="region of interest" description="Disordered" evidence="7">
    <location>
        <begin position="607"/>
        <end position="644"/>
    </location>
</feature>
<feature type="region of interest" description="Disordered" evidence="7">
    <location>
        <begin position="741"/>
        <end position="761"/>
    </location>
</feature>